<feature type="region of interest" description="Disordered" evidence="6">
    <location>
        <begin position="335"/>
        <end position="361"/>
    </location>
</feature>
<evidence type="ECO:0000256" key="6">
    <source>
        <dbReference type="SAM" id="MobiDB-lite"/>
    </source>
</evidence>
<feature type="domain" description="Peptidase M16 C-terminal" evidence="8">
    <location>
        <begin position="908"/>
        <end position="1131"/>
    </location>
</feature>
<organism evidence="9 10">
    <name type="scientific">Ostreobium quekettii</name>
    <dbReference type="NCBI Taxonomy" id="121088"/>
    <lineage>
        <taxon>Eukaryota</taxon>
        <taxon>Viridiplantae</taxon>
        <taxon>Chlorophyta</taxon>
        <taxon>core chlorophytes</taxon>
        <taxon>Ulvophyceae</taxon>
        <taxon>TCBD clade</taxon>
        <taxon>Bryopsidales</taxon>
        <taxon>Ostreobineae</taxon>
        <taxon>Ostreobiaceae</taxon>
        <taxon>Ostreobium</taxon>
    </lineage>
</organism>
<evidence type="ECO:0000256" key="3">
    <source>
        <dbReference type="ARBA" id="ARBA00022801"/>
    </source>
</evidence>
<dbReference type="Pfam" id="PF00675">
    <property type="entry name" value="Peptidase_M16"/>
    <property type="match status" value="1"/>
</dbReference>
<feature type="compositionally biased region" description="Polar residues" evidence="6">
    <location>
        <begin position="1262"/>
        <end position="1281"/>
    </location>
</feature>
<feature type="region of interest" description="Disordered" evidence="6">
    <location>
        <begin position="1008"/>
        <end position="1028"/>
    </location>
</feature>
<dbReference type="GO" id="GO:0046872">
    <property type="term" value="F:metal ion binding"/>
    <property type="evidence" value="ECO:0007669"/>
    <property type="project" value="InterPro"/>
</dbReference>
<dbReference type="SUPFAM" id="SSF63411">
    <property type="entry name" value="LuxS/MPP-like metallohydrolase"/>
    <property type="match status" value="3"/>
</dbReference>
<comment type="caution">
    <text evidence="9">The sequence shown here is derived from an EMBL/GenBank/DDBJ whole genome shotgun (WGS) entry which is preliminary data.</text>
</comment>
<feature type="region of interest" description="Disordered" evidence="6">
    <location>
        <begin position="1202"/>
        <end position="1238"/>
    </location>
</feature>
<keyword evidence="4" id="KW-0862">Zinc</keyword>
<dbReference type="GO" id="GO:0006508">
    <property type="term" value="P:proteolysis"/>
    <property type="evidence" value="ECO:0007669"/>
    <property type="project" value="UniProtKB-KW"/>
</dbReference>
<keyword evidence="5" id="KW-0482">Metalloprotease</keyword>
<feature type="domain" description="Peptidase M16 N-terminal" evidence="7">
    <location>
        <begin position="134"/>
        <end position="263"/>
    </location>
</feature>
<dbReference type="Proteomes" id="UP000708148">
    <property type="component" value="Unassembled WGS sequence"/>
</dbReference>
<evidence type="ECO:0000259" key="7">
    <source>
        <dbReference type="Pfam" id="PF00675"/>
    </source>
</evidence>
<dbReference type="InterPro" id="IPR050626">
    <property type="entry name" value="Peptidase_M16"/>
</dbReference>
<dbReference type="Pfam" id="PF05193">
    <property type="entry name" value="Peptidase_M16_C"/>
    <property type="match status" value="2"/>
</dbReference>
<protein>
    <submittedName>
        <fullName evidence="9">Uncharacterized protein</fullName>
    </submittedName>
</protein>
<dbReference type="InterPro" id="IPR007863">
    <property type="entry name" value="Peptidase_M16_C"/>
</dbReference>
<evidence type="ECO:0000256" key="1">
    <source>
        <dbReference type="ARBA" id="ARBA00007261"/>
    </source>
</evidence>
<dbReference type="InterPro" id="IPR011765">
    <property type="entry name" value="Pept_M16_N"/>
</dbReference>
<gene>
    <name evidence="9" type="ORF">OSTQU699_LOCUS960</name>
</gene>
<dbReference type="PANTHER" id="PTHR43690:SF33">
    <property type="entry name" value="STROMAL PROCESSING PEPTIDASE, CHLOROPLASTIC"/>
    <property type="match status" value="1"/>
</dbReference>
<feature type="region of interest" description="Disordered" evidence="6">
    <location>
        <begin position="1255"/>
        <end position="1281"/>
    </location>
</feature>
<evidence type="ECO:0000256" key="5">
    <source>
        <dbReference type="ARBA" id="ARBA00023049"/>
    </source>
</evidence>
<dbReference type="PANTHER" id="PTHR43690">
    <property type="entry name" value="NARDILYSIN"/>
    <property type="match status" value="1"/>
</dbReference>
<comment type="similarity">
    <text evidence="1">Belongs to the peptidase M16 family.</text>
</comment>
<evidence type="ECO:0000256" key="2">
    <source>
        <dbReference type="ARBA" id="ARBA00022670"/>
    </source>
</evidence>
<evidence type="ECO:0000259" key="8">
    <source>
        <dbReference type="Pfam" id="PF05193"/>
    </source>
</evidence>
<dbReference type="Gene3D" id="3.30.830.10">
    <property type="entry name" value="Metalloenzyme, LuxS/M16 peptidase-like"/>
    <property type="match status" value="4"/>
</dbReference>
<accession>A0A8S1IPP2</accession>
<evidence type="ECO:0000313" key="10">
    <source>
        <dbReference type="Proteomes" id="UP000708148"/>
    </source>
</evidence>
<feature type="compositionally biased region" description="Polar residues" evidence="6">
    <location>
        <begin position="1219"/>
        <end position="1229"/>
    </location>
</feature>
<evidence type="ECO:0000313" key="9">
    <source>
        <dbReference type="EMBL" id="CAD7695599.1"/>
    </source>
</evidence>
<sequence>MGLTAAVAGGDPASKTAPPGCPRALSARWCHRGATAMARMKGRTGGRRASAAPKQRCLGWVLKKSIVGQPVLMPSFRSSTARPLIAISYHQKRPSLIVCATLVAAEDAQSFLDAEIPQHPDMVVGELKNGMRYVLFPNKTPPNRFEAHLEVHAGSVDETKEQQGLAHLVEHVTFLGSRKREGLLGTGARSNAYTDFHHTVFHVHSPLVNASTGQRMLPQVLDALEEIAFEPQFLYSRIEKERRAVLSEAQMMNTIEYRVDCQLLKYLHKENALGRRFPIGKTDQIKTWTGDMLKDYWRKWYFPANTTLYVVGELDGGVEGVKTLIEETFGNVPPAEEVAPLQPAGESSGGNGSNGASALVADPSRRRHKIRPPVEHKMGCFELADDEEPAKVDIFKHPLLQHFMLSVFCKLPVQPITKEGGLQYLLMLRTILSVLQFRINARYSQQDPPFMGIEIDISDSGREGCCVSTLTITSEPCDWRGAVRVALEEVRRLQRHGVKPGELERYKDALLRDSEQAADLTDSIPSIDGLDFLMESLALGHIVMDQRAQHAVVVKAAEHIKLEEVNGLARSLLSFASDYGREREVLAEAALNPDEWVHPGPTRATSIVACVPAFMDASGMSTGSGMPMQRGASMATMQHVEVDTMPDVSAMDDDDDLSDYVVPDGAVRFEITEQEIADALMDTSITVEAGVDVEVPDDLVSEEELATIIDARRPSYVPMPGASADDPTTSFDPATKIYQRRLSNGIRVNYVHTDNEPKSAVMRMVVPGGRFCDKLEMGPDGLGASAIGTRALSESGTVGKWSRDQTELFCVSRLINCVLEPSEEFLVMDFNFPVGGGGLKAVLQVLHLFLGDPKWEESSAARAKQIYASSFRTQQKSLEQASVRRLYLSMFGDDHRFMDTTPEEIDALTLDGMVDVVSKQLTTRDMEINIVGDIDPKDVADLVLKYMGTIETPNLQLPAEMPIEFASPPKELRHQVWHLQDSDERACGYIAGPAPSRWGMFGSSTLPTGPPARVVSPPQEPEGPSSNPLAQSFATAIRRAHPLYPSTTLALLTEIINSRLFTTVRDQLGLTYDVSFELFQFDRNPGGWFSVHVTSSPQKIHEAVMASADTLRNVAKQTITERELARAKRTLITRHESDLRTNAHWLGLLTHLQSDKVPLKTVDCLRDIKAMYQSVTIKDVLDAYSRFDFRHDSIWSCIGTSGRMAPPTPTPKPALLQQSQPQTRENQPATAVASGSAAQDQSSFWSTMLSAAQALGKAPKNPSVQDFNRQDPENSVESNTA</sequence>
<dbReference type="InterPro" id="IPR011249">
    <property type="entry name" value="Metalloenz_LuxS/M16"/>
</dbReference>
<keyword evidence="10" id="KW-1185">Reference proteome</keyword>
<feature type="domain" description="Peptidase M16 C-terminal" evidence="8">
    <location>
        <begin position="288"/>
        <end position="336"/>
    </location>
</feature>
<evidence type="ECO:0000256" key="4">
    <source>
        <dbReference type="ARBA" id="ARBA00022833"/>
    </source>
</evidence>
<feature type="region of interest" description="Disordered" evidence="6">
    <location>
        <begin position="1"/>
        <end position="20"/>
    </location>
</feature>
<name>A0A8S1IPP2_9CHLO</name>
<keyword evidence="2" id="KW-0645">Protease</keyword>
<keyword evidence="3" id="KW-0378">Hydrolase</keyword>
<dbReference type="GO" id="GO:0008237">
    <property type="term" value="F:metallopeptidase activity"/>
    <property type="evidence" value="ECO:0007669"/>
    <property type="project" value="UniProtKB-KW"/>
</dbReference>
<dbReference type="OrthoDB" id="952271at2759"/>
<dbReference type="EMBL" id="CAJHUC010000362">
    <property type="protein sequence ID" value="CAD7695599.1"/>
    <property type="molecule type" value="Genomic_DNA"/>
</dbReference>
<reference evidence="9" key="1">
    <citation type="submission" date="2020-12" db="EMBL/GenBank/DDBJ databases">
        <authorList>
            <person name="Iha C."/>
        </authorList>
    </citation>
    <scope>NUCLEOTIDE SEQUENCE</scope>
</reference>
<proteinExistence type="inferred from homology"/>